<dbReference type="Proteomes" id="UP000542353">
    <property type="component" value="Unassembled WGS sequence"/>
</dbReference>
<dbReference type="InterPro" id="IPR002781">
    <property type="entry name" value="TM_pro_TauE-like"/>
</dbReference>
<feature type="transmembrane region" description="Helical" evidence="5">
    <location>
        <begin position="63"/>
        <end position="81"/>
    </location>
</feature>
<dbReference type="EMBL" id="JACHIH010000005">
    <property type="protein sequence ID" value="MBB5046627.1"/>
    <property type="molecule type" value="Genomic_DNA"/>
</dbReference>
<keyword evidence="5" id="KW-1003">Cell membrane</keyword>
<proteinExistence type="inferred from homology"/>
<evidence type="ECO:0000313" key="6">
    <source>
        <dbReference type="EMBL" id="MBB5046627.1"/>
    </source>
</evidence>
<evidence type="ECO:0000256" key="4">
    <source>
        <dbReference type="ARBA" id="ARBA00023136"/>
    </source>
</evidence>
<evidence type="ECO:0000256" key="3">
    <source>
        <dbReference type="ARBA" id="ARBA00022989"/>
    </source>
</evidence>
<evidence type="ECO:0000256" key="5">
    <source>
        <dbReference type="RuleBase" id="RU363041"/>
    </source>
</evidence>
<feature type="transmembrane region" description="Helical" evidence="5">
    <location>
        <begin position="6"/>
        <end position="27"/>
    </location>
</feature>
<reference evidence="6 7" key="1">
    <citation type="submission" date="2020-08" db="EMBL/GenBank/DDBJ databases">
        <title>Genomic Encyclopedia of Type Strains, Phase IV (KMG-IV): sequencing the most valuable type-strain genomes for metagenomic binning, comparative biology and taxonomic classification.</title>
        <authorList>
            <person name="Goeker M."/>
        </authorList>
    </citation>
    <scope>NUCLEOTIDE SEQUENCE [LARGE SCALE GENOMIC DNA]</scope>
    <source>
        <strain evidence="6 7">DSM 12706</strain>
    </source>
</reference>
<keyword evidence="4 5" id="KW-0472">Membrane</keyword>
<evidence type="ECO:0000256" key="2">
    <source>
        <dbReference type="ARBA" id="ARBA00022692"/>
    </source>
</evidence>
<protein>
    <recommendedName>
        <fullName evidence="5">Probable membrane transporter protein</fullName>
    </recommendedName>
</protein>
<comment type="subcellular location">
    <subcellularLocation>
        <location evidence="5">Cell membrane</location>
        <topology evidence="5">Multi-pass membrane protein</topology>
    </subcellularLocation>
    <subcellularLocation>
        <location evidence="1">Membrane</location>
        <topology evidence="1">Multi-pass membrane protein</topology>
    </subcellularLocation>
</comment>
<comment type="similarity">
    <text evidence="5">Belongs to the 4-toluene sulfonate uptake permease (TSUP) (TC 2.A.102) family.</text>
</comment>
<gene>
    <name evidence="6" type="ORF">HNR60_001375</name>
</gene>
<comment type="caution">
    <text evidence="6">The sequence shown here is derived from an EMBL/GenBank/DDBJ whole genome shotgun (WGS) entry which is preliminary data.</text>
</comment>
<organism evidence="6 7">
    <name type="scientific">Rhodopseudomonas rhenobacensis</name>
    <dbReference type="NCBI Taxonomy" id="87461"/>
    <lineage>
        <taxon>Bacteria</taxon>
        <taxon>Pseudomonadati</taxon>
        <taxon>Pseudomonadota</taxon>
        <taxon>Alphaproteobacteria</taxon>
        <taxon>Hyphomicrobiales</taxon>
        <taxon>Nitrobacteraceae</taxon>
        <taxon>Rhodopseudomonas</taxon>
    </lineage>
</organism>
<dbReference type="GO" id="GO:0005886">
    <property type="term" value="C:plasma membrane"/>
    <property type="evidence" value="ECO:0007669"/>
    <property type="project" value="UniProtKB-SubCell"/>
</dbReference>
<feature type="transmembrane region" description="Helical" evidence="5">
    <location>
        <begin position="39"/>
        <end position="57"/>
    </location>
</feature>
<keyword evidence="3 5" id="KW-1133">Transmembrane helix</keyword>
<name>A0A7W7Z280_9BRAD</name>
<sequence length="94" mass="9781">MTTLNAVGTSLLAVGTFGLATALNYSLSGLIDWRIAGEFLAGGLVGGLAGTLLATRLGARKNTLSRIFAIVVFTVAGYVLYRSGYAMWGRPSPI</sequence>
<dbReference type="AlphaFoldDB" id="A0A7W7Z280"/>
<accession>A0A7W7Z280</accession>
<evidence type="ECO:0000256" key="1">
    <source>
        <dbReference type="ARBA" id="ARBA00004141"/>
    </source>
</evidence>
<evidence type="ECO:0000313" key="7">
    <source>
        <dbReference type="Proteomes" id="UP000542353"/>
    </source>
</evidence>
<keyword evidence="7" id="KW-1185">Reference proteome</keyword>
<dbReference type="Pfam" id="PF01925">
    <property type="entry name" value="TauE"/>
    <property type="match status" value="1"/>
</dbReference>
<keyword evidence="2 5" id="KW-0812">Transmembrane</keyword>